<accession>A0ABN9PP22</accession>
<name>A0ABN9PP22_9DINO</name>
<evidence type="ECO:0000313" key="2">
    <source>
        <dbReference type="EMBL" id="CAK0794841.1"/>
    </source>
</evidence>
<feature type="non-terminal residue" evidence="2">
    <location>
        <position position="1"/>
    </location>
</feature>
<protein>
    <recommendedName>
        <fullName evidence="4">Centrosomal protein of 162 kDa</fullName>
    </recommendedName>
</protein>
<gene>
    <name evidence="2" type="ORF">PCOR1329_LOCUS4699</name>
</gene>
<feature type="compositionally biased region" description="Basic and acidic residues" evidence="1">
    <location>
        <begin position="69"/>
        <end position="106"/>
    </location>
</feature>
<dbReference type="EMBL" id="CAUYUJ010001223">
    <property type="protein sequence ID" value="CAK0794841.1"/>
    <property type="molecule type" value="Genomic_DNA"/>
</dbReference>
<dbReference type="Proteomes" id="UP001189429">
    <property type="component" value="Unassembled WGS sequence"/>
</dbReference>
<sequence length="271" mass="29579">KEQSTLDDLRQELQAVEDRQSALKQQMGGALEGQQRHADLEKQVERLRADAKRDAEEHAELGRELSAVRAEREAEECRAREAEAERDGLRQVFEEKKRGPQQDSEGRATPQQLAALQRARGQRARELYALQVGGLEDLEPLPQLGPQRPAPEEACLQRYAELRRRLLQEWSGVRVADACAEGGGSLAEAVLRQRERAQALRLLLSEAQAEVAAAPCAEAAAVSSAAQPAGAKAARLELHVPCPSWALSVALRGPVAVGLGQLHELHRCAAA</sequence>
<feature type="compositionally biased region" description="Basic and acidic residues" evidence="1">
    <location>
        <begin position="34"/>
        <end position="63"/>
    </location>
</feature>
<proteinExistence type="predicted"/>
<feature type="region of interest" description="Disordered" evidence="1">
    <location>
        <begin position="18"/>
        <end position="112"/>
    </location>
</feature>
<evidence type="ECO:0008006" key="4">
    <source>
        <dbReference type="Google" id="ProtNLM"/>
    </source>
</evidence>
<reference evidence="2" key="1">
    <citation type="submission" date="2023-10" db="EMBL/GenBank/DDBJ databases">
        <authorList>
            <person name="Chen Y."/>
            <person name="Shah S."/>
            <person name="Dougan E. K."/>
            <person name="Thang M."/>
            <person name="Chan C."/>
        </authorList>
    </citation>
    <scope>NUCLEOTIDE SEQUENCE [LARGE SCALE GENOMIC DNA]</scope>
</reference>
<keyword evidence="3" id="KW-1185">Reference proteome</keyword>
<evidence type="ECO:0000313" key="3">
    <source>
        <dbReference type="Proteomes" id="UP001189429"/>
    </source>
</evidence>
<evidence type="ECO:0000256" key="1">
    <source>
        <dbReference type="SAM" id="MobiDB-lite"/>
    </source>
</evidence>
<comment type="caution">
    <text evidence="2">The sequence shown here is derived from an EMBL/GenBank/DDBJ whole genome shotgun (WGS) entry which is preliminary data.</text>
</comment>
<organism evidence="2 3">
    <name type="scientific">Prorocentrum cordatum</name>
    <dbReference type="NCBI Taxonomy" id="2364126"/>
    <lineage>
        <taxon>Eukaryota</taxon>
        <taxon>Sar</taxon>
        <taxon>Alveolata</taxon>
        <taxon>Dinophyceae</taxon>
        <taxon>Prorocentrales</taxon>
        <taxon>Prorocentraceae</taxon>
        <taxon>Prorocentrum</taxon>
    </lineage>
</organism>